<dbReference type="AlphaFoldDB" id="A0A6J7QQN1"/>
<evidence type="ECO:0000259" key="8">
    <source>
        <dbReference type="Pfam" id="PF01850"/>
    </source>
</evidence>
<evidence type="ECO:0000256" key="4">
    <source>
        <dbReference type="ARBA" id="ARBA00022723"/>
    </source>
</evidence>
<evidence type="ECO:0000256" key="7">
    <source>
        <dbReference type="ARBA" id="ARBA00038093"/>
    </source>
</evidence>
<dbReference type="PANTHER" id="PTHR33653:SF1">
    <property type="entry name" value="RIBONUCLEASE VAPC2"/>
    <property type="match status" value="1"/>
</dbReference>
<organism evidence="10">
    <name type="scientific">freshwater metagenome</name>
    <dbReference type="NCBI Taxonomy" id="449393"/>
    <lineage>
        <taxon>unclassified sequences</taxon>
        <taxon>metagenomes</taxon>
        <taxon>ecological metagenomes</taxon>
    </lineage>
</organism>
<evidence type="ECO:0000313" key="9">
    <source>
        <dbReference type="EMBL" id="CAB4871455.1"/>
    </source>
</evidence>
<evidence type="ECO:0000256" key="3">
    <source>
        <dbReference type="ARBA" id="ARBA00022722"/>
    </source>
</evidence>
<proteinExistence type="inferred from homology"/>
<keyword evidence="3" id="KW-0540">Nuclease</keyword>
<gene>
    <name evidence="9" type="ORF">UFOPK3427_00825</name>
    <name evidence="10" type="ORF">UFOPK4112_00808</name>
</gene>
<comment type="cofactor">
    <cofactor evidence="1">
        <name>Mg(2+)</name>
        <dbReference type="ChEBI" id="CHEBI:18420"/>
    </cofactor>
</comment>
<dbReference type="GO" id="GO:0046872">
    <property type="term" value="F:metal ion binding"/>
    <property type="evidence" value="ECO:0007669"/>
    <property type="project" value="UniProtKB-KW"/>
</dbReference>
<sequence length="130" mass="14339">MVGLLDTSVIIDLDRAEVFDQLPEETTVSAVTLGELAAGTSLARDRVEQARRQFRLQQLESDFAPIPFDVGAARCYGQIVASIEAYGRSQRRRIADLMIAATAMSRGFDLYTRNGDDFLGLEELLTIVVV</sequence>
<dbReference type="EMBL" id="CAFBLT010000001">
    <property type="protein sequence ID" value="CAB4871455.1"/>
    <property type="molecule type" value="Genomic_DNA"/>
</dbReference>
<dbReference type="InterPro" id="IPR029060">
    <property type="entry name" value="PIN-like_dom_sf"/>
</dbReference>
<accession>A0A6J7QQN1</accession>
<dbReference type="InterPro" id="IPR050556">
    <property type="entry name" value="Type_II_TA_system_RNase"/>
</dbReference>
<dbReference type="InterPro" id="IPR002716">
    <property type="entry name" value="PIN_dom"/>
</dbReference>
<evidence type="ECO:0000256" key="6">
    <source>
        <dbReference type="ARBA" id="ARBA00022842"/>
    </source>
</evidence>
<name>A0A6J7QQN1_9ZZZZ</name>
<dbReference type="SUPFAM" id="SSF88723">
    <property type="entry name" value="PIN domain-like"/>
    <property type="match status" value="1"/>
</dbReference>
<dbReference type="GO" id="GO:0004540">
    <property type="term" value="F:RNA nuclease activity"/>
    <property type="evidence" value="ECO:0007669"/>
    <property type="project" value="InterPro"/>
</dbReference>
<dbReference type="PANTHER" id="PTHR33653">
    <property type="entry name" value="RIBONUCLEASE VAPC2"/>
    <property type="match status" value="1"/>
</dbReference>
<evidence type="ECO:0000256" key="5">
    <source>
        <dbReference type="ARBA" id="ARBA00022801"/>
    </source>
</evidence>
<feature type="domain" description="PIN" evidence="8">
    <location>
        <begin position="4"/>
        <end position="116"/>
    </location>
</feature>
<dbReference type="Gene3D" id="3.40.50.1010">
    <property type="entry name" value="5'-nuclease"/>
    <property type="match status" value="1"/>
</dbReference>
<protein>
    <submittedName>
        <fullName evidence="10">Unannotated protein</fullName>
    </submittedName>
</protein>
<keyword evidence="6" id="KW-0460">Magnesium</keyword>
<evidence type="ECO:0000256" key="2">
    <source>
        <dbReference type="ARBA" id="ARBA00022649"/>
    </source>
</evidence>
<dbReference type="InterPro" id="IPR022907">
    <property type="entry name" value="VapC_family"/>
</dbReference>
<comment type="similarity">
    <text evidence="7">Belongs to the PINc/VapC protein family.</text>
</comment>
<dbReference type="HAMAP" id="MF_00265">
    <property type="entry name" value="VapC_Nob1"/>
    <property type="match status" value="1"/>
</dbReference>
<evidence type="ECO:0000313" key="10">
    <source>
        <dbReference type="EMBL" id="CAB5019255.1"/>
    </source>
</evidence>
<keyword evidence="5" id="KW-0378">Hydrolase</keyword>
<dbReference type="GO" id="GO:0016787">
    <property type="term" value="F:hydrolase activity"/>
    <property type="evidence" value="ECO:0007669"/>
    <property type="project" value="UniProtKB-KW"/>
</dbReference>
<reference evidence="10" key="1">
    <citation type="submission" date="2020-05" db="EMBL/GenBank/DDBJ databases">
        <authorList>
            <person name="Chiriac C."/>
            <person name="Salcher M."/>
            <person name="Ghai R."/>
            <person name="Kavagutti S V."/>
        </authorList>
    </citation>
    <scope>NUCLEOTIDE SEQUENCE</scope>
</reference>
<keyword evidence="4" id="KW-0479">Metal-binding</keyword>
<dbReference type="CDD" id="cd18732">
    <property type="entry name" value="PIN_MtVapC4-C5_like"/>
    <property type="match status" value="1"/>
</dbReference>
<dbReference type="EMBL" id="CAFBPM010000006">
    <property type="protein sequence ID" value="CAB5019255.1"/>
    <property type="molecule type" value="Genomic_DNA"/>
</dbReference>
<keyword evidence="2" id="KW-1277">Toxin-antitoxin system</keyword>
<evidence type="ECO:0000256" key="1">
    <source>
        <dbReference type="ARBA" id="ARBA00001946"/>
    </source>
</evidence>
<dbReference type="Pfam" id="PF01850">
    <property type="entry name" value="PIN"/>
    <property type="match status" value="1"/>
</dbReference>